<dbReference type="Pfam" id="PF21647">
    <property type="entry name" value="DUF6857"/>
    <property type="match status" value="1"/>
</dbReference>
<dbReference type="InParanoid" id="A0A804JXC9"/>
<gene>
    <name evidence="4" type="ORF">GSMUA_35310.1</name>
</gene>
<sequence>MTSLTLGVLIEVLKNLTTDIKICREYWSVLLQVINIVPAFFSFWAIHLYLQRRVVDAIPWDSPPASLINPGKGMVERKEIAFLVAAEAQIEATATKTFS</sequence>
<feature type="transmembrane region" description="Helical" evidence="1">
    <location>
        <begin position="26"/>
        <end position="50"/>
    </location>
</feature>
<dbReference type="Pfam" id="PF06075">
    <property type="entry name" value="DUF936"/>
    <property type="match status" value="1"/>
</dbReference>
<evidence type="ECO:0000259" key="2">
    <source>
        <dbReference type="Pfam" id="PF06075"/>
    </source>
</evidence>
<dbReference type="InterPro" id="IPR049172">
    <property type="entry name" value="DUF6857_pln"/>
</dbReference>
<organism evidence="5 6">
    <name type="scientific">Musa acuminata subsp. malaccensis</name>
    <name type="common">Wild banana</name>
    <name type="synonym">Musa malaccensis</name>
    <dbReference type="NCBI Taxonomy" id="214687"/>
    <lineage>
        <taxon>Eukaryota</taxon>
        <taxon>Viridiplantae</taxon>
        <taxon>Streptophyta</taxon>
        <taxon>Embryophyta</taxon>
        <taxon>Tracheophyta</taxon>
        <taxon>Spermatophyta</taxon>
        <taxon>Magnoliopsida</taxon>
        <taxon>Liliopsida</taxon>
        <taxon>Zingiberales</taxon>
        <taxon>Musaceae</taxon>
        <taxon>Musa</taxon>
    </lineage>
</organism>
<keyword evidence="1" id="KW-0472">Membrane</keyword>
<evidence type="ECO:0000313" key="5">
    <source>
        <dbReference type="EnsemblPlants" id="Ma07_p19100.1"/>
    </source>
</evidence>
<dbReference type="PANTHER" id="PTHR31928:SF2">
    <property type="entry name" value="EXPRESSED PROTEIN"/>
    <property type="match status" value="1"/>
</dbReference>
<dbReference type="Gramene" id="Ma07_t19100.1">
    <property type="protein sequence ID" value="Ma07_p19100.1"/>
    <property type="gene ID" value="Ma07_g19100"/>
</dbReference>
<dbReference type="EnsemblPlants" id="Ma07_t19100.1">
    <property type="protein sequence ID" value="Ma07_p19100.1"/>
    <property type="gene ID" value="Ma07_g19100"/>
</dbReference>
<accession>A0A804JXC9</accession>
<proteinExistence type="predicted"/>
<reference evidence="4" key="1">
    <citation type="submission" date="2021-03" db="EMBL/GenBank/DDBJ databases">
        <authorList>
            <consortium name="Genoscope - CEA"/>
            <person name="William W."/>
        </authorList>
    </citation>
    <scope>NUCLEOTIDE SEQUENCE</scope>
    <source>
        <strain evidence="4">Doubled-haploid Pahang</strain>
    </source>
</reference>
<keyword evidence="6" id="KW-1185">Reference proteome</keyword>
<dbReference type="AlphaFoldDB" id="A0A804JXC9"/>
<evidence type="ECO:0000256" key="1">
    <source>
        <dbReference type="SAM" id="Phobius"/>
    </source>
</evidence>
<feature type="domain" description="DUF936" evidence="2">
    <location>
        <begin position="4"/>
        <end position="40"/>
    </location>
</feature>
<dbReference type="InterPro" id="IPR048297">
    <property type="entry name" value="DUF936_dom_pln"/>
</dbReference>
<evidence type="ECO:0000259" key="3">
    <source>
        <dbReference type="Pfam" id="PF21647"/>
    </source>
</evidence>
<protein>
    <submittedName>
        <fullName evidence="4">(wild Malaysian banana) hypothetical protein</fullName>
    </submittedName>
</protein>
<name>A0A804JXC9_MUSAM</name>
<dbReference type="Proteomes" id="UP000012960">
    <property type="component" value="Unplaced"/>
</dbReference>
<dbReference type="InterPro" id="IPR010341">
    <property type="entry name" value="DUF936_pln"/>
</dbReference>
<evidence type="ECO:0000313" key="4">
    <source>
        <dbReference type="EMBL" id="CAG1857107.1"/>
    </source>
</evidence>
<reference evidence="5" key="2">
    <citation type="submission" date="2021-05" db="UniProtKB">
        <authorList>
            <consortium name="EnsemblPlants"/>
        </authorList>
    </citation>
    <scope>IDENTIFICATION</scope>
    <source>
        <strain evidence="5">subsp. malaccensis</strain>
    </source>
</reference>
<keyword evidence="1" id="KW-0812">Transmembrane</keyword>
<evidence type="ECO:0000313" key="6">
    <source>
        <dbReference type="Proteomes" id="UP000012960"/>
    </source>
</evidence>
<dbReference type="EMBL" id="HG996473">
    <property type="protein sequence ID" value="CAG1857107.1"/>
    <property type="molecule type" value="Genomic_DNA"/>
</dbReference>
<keyword evidence="1" id="KW-1133">Transmembrane helix</keyword>
<dbReference type="PANTHER" id="PTHR31928">
    <property type="entry name" value="EXPRESSED PROTEIN"/>
    <property type="match status" value="1"/>
</dbReference>
<feature type="domain" description="DUF6857" evidence="3">
    <location>
        <begin position="56"/>
        <end position="96"/>
    </location>
</feature>